<feature type="region of interest" description="Disordered" evidence="2">
    <location>
        <begin position="416"/>
        <end position="472"/>
    </location>
</feature>
<dbReference type="EMBL" id="ML001505">
    <property type="protein sequence ID" value="RKO83218.1"/>
    <property type="molecule type" value="Genomic_DNA"/>
</dbReference>
<dbReference type="PROSITE" id="PS50158">
    <property type="entry name" value="ZF_CCHC"/>
    <property type="match status" value="1"/>
</dbReference>
<keyword evidence="1" id="KW-0479">Metal-binding</keyword>
<evidence type="ECO:0000313" key="4">
    <source>
        <dbReference type="EMBL" id="RKO83218.1"/>
    </source>
</evidence>
<feature type="domain" description="CCHC-type" evidence="3">
    <location>
        <begin position="371"/>
        <end position="386"/>
    </location>
</feature>
<feature type="compositionally biased region" description="Basic and acidic residues" evidence="2">
    <location>
        <begin position="559"/>
        <end position="571"/>
    </location>
</feature>
<feature type="region of interest" description="Disordered" evidence="2">
    <location>
        <begin position="541"/>
        <end position="579"/>
    </location>
</feature>
<dbReference type="AlphaFoldDB" id="A0A4P9VY44"/>
<dbReference type="SMART" id="SM00343">
    <property type="entry name" value="ZnF_C2HC"/>
    <property type="match status" value="3"/>
</dbReference>
<keyword evidence="5" id="KW-1185">Reference proteome</keyword>
<dbReference type="GO" id="GO:0008270">
    <property type="term" value="F:zinc ion binding"/>
    <property type="evidence" value="ECO:0007669"/>
    <property type="project" value="UniProtKB-KW"/>
</dbReference>
<dbReference type="InterPro" id="IPR036875">
    <property type="entry name" value="Znf_CCHC_sf"/>
</dbReference>
<organism evidence="4 5">
    <name type="scientific">Blyttiomyces helicus</name>
    <dbReference type="NCBI Taxonomy" id="388810"/>
    <lineage>
        <taxon>Eukaryota</taxon>
        <taxon>Fungi</taxon>
        <taxon>Fungi incertae sedis</taxon>
        <taxon>Chytridiomycota</taxon>
        <taxon>Chytridiomycota incertae sedis</taxon>
        <taxon>Chytridiomycetes</taxon>
        <taxon>Chytridiomycetes incertae sedis</taxon>
        <taxon>Blyttiomyces</taxon>
    </lineage>
</organism>
<dbReference type="Proteomes" id="UP000269721">
    <property type="component" value="Unassembled WGS sequence"/>
</dbReference>
<gene>
    <name evidence="4" type="ORF">BDK51DRAFT_32179</name>
</gene>
<dbReference type="Gene3D" id="4.10.60.10">
    <property type="entry name" value="Zinc finger, CCHC-type"/>
    <property type="match status" value="1"/>
</dbReference>
<dbReference type="GO" id="GO:0003676">
    <property type="term" value="F:nucleic acid binding"/>
    <property type="evidence" value="ECO:0007669"/>
    <property type="project" value="InterPro"/>
</dbReference>
<evidence type="ECO:0000259" key="3">
    <source>
        <dbReference type="PROSITE" id="PS50158"/>
    </source>
</evidence>
<reference evidence="5" key="1">
    <citation type="journal article" date="2018" name="Nat. Microbiol.">
        <title>Leveraging single-cell genomics to expand the fungal tree of life.</title>
        <authorList>
            <person name="Ahrendt S.R."/>
            <person name="Quandt C.A."/>
            <person name="Ciobanu D."/>
            <person name="Clum A."/>
            <person name="Salamov A."/>
            <person name="Andreopoulos B."/>
            <person name="Cheng J.F."/>
            <person name="Woyke T."/>
            <person name="Pelin A."/>
            <person name="Henrissat B."/>
            <person name="Reynolds N.K."/>
            <person name="Benny G.L."/>
            <person name="Smith M.E."/>
            <person name="James T.Y."/>
            <person name="Grigoriev I.V."/>
        </authorList>
    </citation>
    <scope>NUCLEOTIDE SEQUENCE [LARGE SCALE GENOMIC DNA]</scope>
</reference>
<sequence length="579" mass="63905">MCQFGPSVLFGADPLEYVIVLGDEISVDMLPRGTSCHFTPGCAYTPIRGVTGNLAWVTNREQWLKELHFSSMPALECAAIPPTCMWQAPDDNKPTRTKLHRAIPTLLSRAKHLSGLAHTLDLSSRGSSEWGIYESLRTAAAIAHGPPRATSPEILPGQLRDAAVASLAAAPRDRPARWAACKRSLHVLEYDMRIVKTRRALSNFVEQLVDAFKRKMVKRARVAEGVSNQDRKIAKWLAKEANKAARAEEKREKAEWKMNIVTRYWVEGVGRPLSPPTEAVPAKLSKKARAAKAAAERKEKIDARPGKDADQVAIAAPKPHQAAPDEPEASLLPCYICLETDHDPSECPAQSRDQYRAGSGLFRIESRTVVCLHCKKAGHGVRECPEWKGPSPNPAAIPAVASAAVSAGAVAYCPPKKQASQQQQQQQQASQQQQAPDRKKKTTSKGEQQMKGKGAAPASTKRQNFIGDSKKKCPHCGTRHLPIFDCPPQAQKHRVQENKQNTQSPAVATEYPYCNACKLFGHYAAKCQLRKMKAKKRIANMKAKNKKKMTAPPPPKKFKKDDEEKKEKDDGMEMPQPPM</sequence>
<proteinExistence type="predicted"/>
<keyword evidence="1" id="KW-0862">Zinc</keyword>
<evidence type="ECO:0000313" key="5">
    <source>
        <dbReference type="Proteomes" id="UP000269721"/>
    </source>
</evidence>
<name>A0A4P9VY44_9FUNG</name>
<evidence type="ECO:0000256" key="1">
    <source>
        <dbReference type="PROSITE-ProRule" id="PRU00047"/>
    </source>
</evidence>
<dbReference type="SUPFAM" id="SSF57756">
    <property type="entry name" value="Retrovirus zinc finger-like domains"/>
    <property type="match status" value="1"/>
</dbReference>
<protein>
    <recommendedName>
        <fullName evidence="3">CCHC-type domain-containing protein</fullName>
    </recommendedName>
</protein>
<feature type="compositionally biased region" description="Low complexity" evidence="2">
    <location>
        <begin position="418"/>
        <end position="435"/>
    </location>
</feature>
<keyword evidence="1" id="KW-0863">Zinc-finger</keyword>
<accession>A0A4P9VY44</accession>
<dbReference type="InterPro" id="IPR001878">
    <property type="entry name" value="Znf_CCHC"/>
</dbReference>
<evidence type="ECO:0000256" key="2">
    <source>
        <dbReference type="SAM" id="MobiDB-lite"/>
    </source>
</evidence>